<dbReference type="InterPro" id="IPR009057">
    <property type="entry name" value="Homeodomain-like_sf"/>
</dbReference>
<evidence type="ECO:0000256" key="4">
    <source>
        <dbReference type="PROSITE-ProRule" id="PRU00335"/>
    </source>
</evidence>
<dbReference type="InterPro" id="IPR001647">
    <property type="entry name" value="HTH_TetR"/>
</dbReference>
<dbReference type="Gene3D" id="1.10.357.10">
    <property type="entry name" value="Tetracycline Repressor, domain 2"/>
    <property type="match status" value="1"/>
</dbReference>
<evidence type="ECO:0000256" key="1">
    <source>
        <dbReference type="ARBA" id="ARBA00023015"/>
    </source>
</evidence>
<keyword evidence="7" id="KW-1185">Reference proteome</keyword>
<feature type="domain" description="HTH tetR-type" evidence="5">
    <location>
        <begin position="17"/>
        <end position="77"/>
    </location>
</feature>
<dbReference type="InterPro" id="IPR041347">
    <property type="entry name" value="MftR_C"/>
</dbReference>
<evidence type="ECO:0000313" key="6">
    <source>
        <dbReference type="EMBL" id="MCD5310480.1"/>
    </source>
</evidence>
<dbReference type="PANTHER" id="PTHR30055:SF238">
    <property type="entry name" value="MYCOFACTOCIN BIOSYNTHESIS TRANSCRIPTIONAL REGULATOR MFTR-RELATED"/>
    <property type="match status" value="1"/>
</dbReference>
<dbReference type="GO" id="GO:0003700">
    <property type="term" value="F:DNA-binding transcription factor activity"/>
    <property type="evidence" value="ECO:0007669"/>
    <property type="project" value="TreeGrafter"/>
</dbReference>
<gene>
    <name evidence="6" type="ORF">LR394_06205</name>
</gene>
<organism evidence="6 7">
    <name type="scientific">Kineosporia babensis</name>
    <dbReference type="NCBI Taxonomy" id="499548"/>
    <lineage>
        <taxon>Bacteria</taxon>
        <taxon>Bacillati</taxon>
        <taxon>Actinomycetota</taxon>
        <taxon>Actinomycetes</taxon>
        <taxon>Kineosporiales</taxon>
        <taxon>Kineosporiaceae</taxon>
        <taxon>Kineosporia</taxon>
    </lineage>
</organism>
<dbReference type="InterPro" id="IPR023772">
    <property type="entry name" value="DNA-bd_HTH_TetR-type_CS"/>
</dbReference>
<feature type="DNA-binding region" description="H-T-H motif" evidence="4">
    <location>
        <begin position="40"/>
        <end position="59"/>
    </location>
</feature>
<reference evidence="6" key="1">
    <citation type="submission" date="2021-11" db="EMBL/GenBank/DDBJ databases">
        <title>Streptomyces corallinus and Kineosporia corallina sp. nov., two new coral-derived marine actinobacteria.</title>
        <authorList>
            <person name="Buangrab K."/>
            <person name="Sutthacheep M."/>
            <person name="Yeemin T."/>
            <person name="Harunari E."/>
            <person name="Igarashi Y."/>
            <person name="Sripreechasak P."/>
            <person name="Kanchanasin P."/>
            <person name="Tanasupawat S."/>
            <person name="Phongsopitanun W."/>
        </authorList>
    </citation>
    <scope>NUCLEOTIDE SEQUENCE</scope>
    <source>
        <strain evidence="6">JCM 31032</strain>
    </source>
</reference>
<keyword evidence="2 4" id="KW-0238">DNA-binding</keyword>
<proteinExistence type="predicted"/>
<accession>A0A9X1STC3</accession>
<dbReference type="InterPro" id="IPR050109">
    <property type="entry name" value="HTH-type_TetR-like_transc_reg"/>
</dbReference>
<keyword evidence="3" id="KW-0804">Transcription</keyword>
<dbReference type="Pfam" id="PF17754">
    <property type="entry name" value="TetR_C_14"/>
    <property type="match status" value="1"/>
</dbReference>
<protein>
    <submittedName>
        <fullName evidence="6">TetR/AcrR family transcriptional regulator</fullName>
    </submittedName>
</protein>
<evidence type="ECO:0000259" key="5">
    <source>
        <dbReference type="PROSITE" id="PS50977"/>
    </source>
</evidence>
<dbReference type="SUPFAM" id="SSF46689">
    <property type="entry name" value="Homeodomain-like"/>
    <property type="match status" value="1"/>
</dbReference>
<dbReference type="PROSITE" id="PS50977">
    <property type="entry name" value="HTH_TETR_2"/>
    <property type="match status" value="1"/>
</dbReference>
<dbReference type="PROSITE" id="PS01081">
    <property type="entry name" value="HTH_TETR_1"/>
    <property type="match status" value="1"/>
</dbReference>
<keyword evidence="1" id="KW-0805">Transcription regulation</keyword>
<dbReference type="Gene3D" id="1.10.10.60">
    <property type="entry name" value="Homeodomain-like"/>
    <property type="match status" value="1"/>
</dbReference>
<dbReference type="EMBL" id="JAJOMB010000003">
    <property type="protein sequence ID" value="MCD5310480.1"/>
    <property type="molecule type" value="Genomic_DNA"/>
</dbReference>
<dbReference type="PRINTS" id="PR00455">
    <property type="entry name" value="HTHTETR"/>
</dbReference>
<comment type="caution">
    <text evidence="6">The sequence shown here is derived from an EMBL/GenBank/DDBJ whole genome shotgun (WGS) entry which is preliminary data.</text>
</comment>
<dbReference type="RefSeq" id="WP_231439419.1">
    <property type="nucleotide sequence ID" value="NZ_JAJOMB010000003.1"/>
</dbReference>
<dbReference type="PANTHER" id="PTHR30055">
    <property type="entry name" value="HTH-TYPE TRANSCRIPTIONAL REGULATOR RUTR"/>
    <property type="match status" value="1"/>
</dbReference>
<evidence type="ECO:0000256" key="3">
    <source>
        <dbReference type="ARBA" id="ARBA00023163"/>
    </source>
</evidence>
<evidence type="ECO:0000256" key="2">
    <source>
        <dbReference type="ARBA" id="ARBA00023125"/>
    </source>
</evidence>
<sequence>MSPGDKPPLGLRERRKRATRKALTLAALTLAAEHGIEHVTVEAISEAAGVSERTFFNYFATKDDAILGDPAEDIARICEQIRSAPAELTALQALYQALHGEVEEIRHHPELFTLRMAVLERTPSLFPRMMAGGESVIRDLTHAIAERVAVPCDHPFPALLALTGACTLHSTMVRWHSAGGPGDPQMLLSEAFDLLRNGFPDPVTTTGKDAEPGT</sequence>
<evidence type="ECO:0000313" key="7">
    <source>
        <dbReference type="Proteomes" id="UP001138997"/>
    </source>
</evidence>
<dbReference type="Pfam" id="PF00440">
    <property type="entry name" value="TetR_N"/>
    <property type="match status" value="1"/>
</dbReference>
<dbReference type="Proteomes" id="UP001138997">
    <property type="component" value="Unassembled WGS sequence"/>
</dbReference>
<dbReference type="GO" id="GO:0000976">
    <property type="term" value="F:transcription cis-regulatory region binding"/>
    <property type="evidence" value="ECO:0007669"/>
    <property type="project" value="TreeGrafter"/>
</dbReference>
<dbReference type="AlphaFoldDB" id="A0A9X1STC3"/>
<name>A0A9X1STC3_9ACTN</name>